<accession>A0AA37BJ82</accession>
<gene>
    <name evidence="2" type="ORF">GCM10010126_40310</name>
</gene>
<comment type="caution">
    <text evidence="2">The sequence shown here is derived from an EMBL/GenBank/DDBJ whole genome shotgun (WGS) entry which is preliminary data.</text>
</comment>
<keyword evidence="1" id="KW-0812">Transmembrane</keyword>
<dbReference type="EMBL" id="BMQD01000012">
    <property type="protein sequence ID" value="GGK76969.1"/>
    <property type="molecule type" value="Genomic_DNA"/>
</dbReference>
<name>A0AA37BJ82_9ACTN</name>
<sequence length="59" mass="5977">MRVGLPYRPVLYVPVAVRVAGDLAAAEAVRVAGGLLAGIALLVFAGCAAALVRRASMGR</sequence>
<dbReference type="Proteomes" id="UP000627984">
    <property type="component" value="Unassembled WGS sequence"/>
</dbReference>
<keyword evidence="1" id="KW-1133">Transmembrane helix</keyword>
<feature type="transmembrane region" description="Helical" evidence="1">
    <location>
        <begin position="31"/>
        <end position="52"/>
    </location>
</feature>
<organism evidence="2 3">
    <name type="scientific">Planomonospora parontospora</name>
    <dbReference type="NCBI Taxonomy" id="58119"/>
    <lineage>
        <taxon>Bacteria</taxon>
        <taxon>Bacillati</taxon>
        <taxon>Actinomycetota</taxon>
        <taxon>Actinomycetes</taxon>
        <taxon>Streptosporangiales</taxon>
        <taxon>Streptosporangiaceae</taxon>
        <taxon>Planomonospora</taxon>
    </lineage>
</organism>
<keyword evidence="1" id="KW-0472">Membrane</keyword>
<proteinExistence type="predicted"/>
<evidence type="ECO:0000256" key="1">
    <source>
        <dbReference type="SAM" id="Phobius"/>
    </source>
</evidence>
<evidence type="ECO:0000313" key="2">
    <source>
        <dbReference type="EMBL" id="GGK76969.1"/>
    </source>
</evidence>
<protein>
    <submittedName>
        <fullName evidence="2">Uncharacterized protein</fullName>
    </submittedName>
</protein>
<reference evidence="2" key="1">
    <citation type="journal article" date="2014" name="Int. J. Syst. Evol. Microbiol.">
        <title>Complete genome sequence of Corynebacterium casei LMG S-19264T (=DSM 44701T), isolated from a smear-ripened cheese.</title>
        <authorList>
            <consortium name="US DOE Joint Genome Institute (JGI-PGF)"/>
            <person name="Walter F."/>
            <person name="Albersmeier A."/>
            <person name="Kalinowski J."/>
            <person name="Ruckert C."/>
        </authorList>
    </citation>
    <scope>NUCLEOTIDE SEQUENCE</scope>
    <source>
        <strain evidence="2">JCM 3093</strain>
    </source>
</reference>
<reference evidence="2" key="2">
    <citation type="submission" date="2022-09" db="EMBL/GenBank/DDBJ databases">
        <authorList>
            <person name="Sun Q."/>
            <person name="Ohkuma M."/>
        </authorList>
    </citation>
    <scope>NUCLEOTIDE SEQUENCE</scope>
    <source>
        <strain evidence="2">JCM 3093</strain>
    </source>
</reference>
<dbReference type="AlphaFoldDB" id="A0AA37BJ82"/>
<evidence type="ECO:0000313" key="3">
    <source>
        <dbReference type="Proteomes" id="UP000627984"/>
    </source>
</evidence>